<feature type="domain" description="Splicing factor RBM39 linker" evidence="2">
    <location>
        <begin position="58"/>
        <end position="82"/>
    </location>
</feature>
<comment type="caution">
    <text evidence="3">The sequence shown here is derived from an EMBL/GenBank/DDBJ whole genome shotgun (WGS) entry which is preliminary data.</text>
</comment>
<evidence type="ECO:0000313" key="4">
    <source>
        <dbReference type="Proteomes" id="UP001285441"/>
    </source>
</evidence>
<sequence length="116" mass="12967">MSQAAGDQDVTPVLMMLVLLLLLLLLPVLGPQRRRVELDLSEIFEYSLTRKALVQSALDDTNVAGVNFNNYSPDALMRKLAAWLGKRTSGRNFTHSRWVFTYPTTNRAMTAVTVAI</sequence>
<name>A0AAE0NPN2_9PEZI</name>
<evidence type="ECO:0000259" key="2">
    <source>
        <dbReference type="Pfam" id="PF15519"/>
    </source>
</evidence>
<gene>
    <name evidence="3" type="ORF">B0H63DRAFT_522587</name>
</gene>
<dbReference type="Proteomes" id="UP001285441">
    <property type="component" value="Unassembled WGS sequence"/>
</dbReference>
<keyword evidence="1" id="KW-0472">Membrane</keyword>
<dbReference type="InterPro" id="IPR029123">
    <property type="entry name" value="RBM39_linker"/>
</dbReference>
<dbReference type="EMBL" id="JAULSW010000004">
    <property type="protein sequence ID" value="KAK3385244.1"/>
    <property type="molecule type" value="Genomic_DNA"/>
</dbReference>
<feature type="transmembrane region" description="Helical" evidence="1">
    <location>
        <begin position="12"/>
        <end position="30"/>
    </location>
</feature>
<keyword evidence="4" id="KW-1185">Reference proteome</keyword>
<keyword evidence="1" id="KW-0812">Transmembrane</keyword>
<dbReference type="AlphaFoldDB" id="A0AAE0NPN2"/>
<dbReference type="Pfam" id="PF15519">
    <property type="entry name" value="RBM39linker"/>
    <property type="match status" value="1"/>
</dbReference>
<evidence type="ECO:0000313" key="3">
    <source>
        <dbReference type="EMBL" id="KAK3385244.1"/>
    </source>
</evidence>
<reference evidence="3" key="1">
    <citation type="journal article" date="2023" name="Mol. Phylogenet. Evol.">
        <title>Genome-scale phylogeny and comparative genomics of the fungal order Sordariales.</title>
        <authorList>
            <person name="Hensen N."/>
            <person name="Bonometti L."/>
            <person name="Westerberg I."/>
            <person name="Brannstrom I.O."/>
            <person name="Guillou S."/>
            <person name="Cros-Aarteil S."/>
            <person name="Calhoun S."/>
            <person name="Haridas S."/>
            <person name="Kuo A."/>
            <person name="Mondo S."/>
            <person name="Pangilinan J."/>
            <person name="Riley R."/>
            <person name="LaButti K."/>
            <person name="Andreopoulos B."/>
            <person name="Lipzen A."/>
            <person name="Chen C."/>
            <person name="Yan M."/>
            <person name="Daum C."/>
            <person name="Ng V."/>
            <person name="Clum A."/>
            <person name="Steindorff A."/>
            <person name="Ohm R.A."/>
            <person name="Martin F."/>
            <person name="Silar P."/>
            <person name="Natvig D.O."/>
            <person name="Lalanne C."/>
            <person name="Gautier V."/>
            <person name="Ament-Velasquez S.L."/>
            <person name="Kruys A."/>
            <person name="Hutchinson M.I."/>
            <person name="Powell A.J."/>
            <person name="Barry K."/>
            <person name="Miller A.N."/>
            <person name="Grigoriev I.V."/>
            <person name="Debuchy R."/>
            <person name="Gladieux P."/>
            <person name="Hiltunen Thoren M."/>
            <person name="Johannesson H."/>
        </authorList>
    </citation>
    <scope>NUCLEOTIDE SEQUENCE</scope>
    <source>
        <strain evidence="3">CBS 232.78</strain>
    </source>
</reference>
<keyword evidence="1" id="KW-1133">Transmembrane helix</keyword>
<protein>
    <recommendedName>
        <fullName evidence="2">Splicing factor RBM39 linker domain-containing protein</fullName>
    </recommendedName>
</protein>
<organism evidence="3 4">
    <name type="scientific">Podospora didyma</name>
    <dbReference type="NCBI Taxonomy" id="330526"/>
    <lineage>
        <taxon>Eukaryota</taxon>
        <taxon>Fungi</taxon>
        <taxon>Dikarya</taxon>
        <taxon>Ascomycota</taxon>
        <taxon>Pezizomycotina</taxon>
        <taxon>Sordariomycetes</taxon>
        <taxon>Sordariomycetidae</taxon>
        <taxon>Sordariales</taxon>
        <taxon>Podosporaceae</taxon>
        <taxon>Podospora</taxon>
    </lineage>
</organism>
<reference evidence="3" key="2">
    <citation type="submission" date="2023-06" db="EMBL/GenBank/DDBJ databases">
        <authorList>
            <consortium name="Lawrence Berkeley National Laboratory"/>
            <person name="Haridas S."/>
            <person name="Hensen N."/>
            <person name="Bonometti L."/>
            <person name="Westerberg I."/>
            <person name="Brannstrom I.O."/>
            <person name="Guillou S."/>
            <person name="Cros-Aarteil S."/>
            <person name="Calhoun S."/>
            <person name="Kuo A."/>
            <person name="Mondo S."/>
            <person name="Pangilinan J."/>
            <person name="Riley R."/>
            <person name="LaButti K."/>
            <person name="Andreopoulos B."/>
            <person name="Lipzen A."/>
            <person name="Chen C."/>
            <person name="Yanf M."/>
            <person name="Daum C."/>
            <person name="Ng V."/>
            <person name="Clum A."/>
            <person name="Steindorff A."/>
            <person name="Ohm R."/>
            <person name="Martin F."/>
            <person name="Silar P."/>
            <person name="Natvig D."/>
            <person name="Lalanne C."/>
            <person name="Gautier V."/>
            <person name="Ament-velasquez S.L."/>
            <person name="Kruys A."/>
            <person name="Hutchinson M.I."/>
            <person name="Powell A.J."/>
            <person name="Barry K."/>
            <person name="Miller A.N."/>
            <person name="Grigoriev I.V."/>
            <person name="Debuchy R."/>
            <person name="Gladieux P."/>
            <person name="Thoren M.H."/>
            <person name="Johannesson H."/>
        </authorList>
    </citation>
    <scope>NUCLEOTIDE SEQUENCE</scope>
    <source>
        <strain evidence="3">CBS 232.78</strain>
    </source>
</reference>
<proteinExistence type="predicted"/>
<accession>A0AAE0NPN2</accession>
<evidence type="ECO:0000256" key="1">
    <source>
        <dbReference type="SAM" id="Phobius"/>
    </source>
</evidence>